<name>A0A430B5J5_9ENTE</name>
<dbReference type="Proteomes" id="UP000287605">
    <property type="component" value="Unassembled WGS sequence"/>
</dbReference>
<accession>A0A430B5J5</accession>
<dbReference type="EMBL" id="NGKA01000001">
    <property type="protein sequence ID" value="RSU15512.1"/>
    <property type="molecule type" value="Genomic_DNA"/>
</dbReference>
<evidence type="ECO:0000313" key="2">
    <source>
        <dbReference type="EMBL" id="RSU15512.1"/>
    </source>
</evidence>
<reference evidence="2 3" key="1">
    <citation type="submission" date="2017-05" db="EMBL/GenBank/DDBJ databases">
        <title>Vagococcus spp. assemblies.</title>
        <authorList>
            <person name="Gulvik C.A."/>
        </authorList>
    </citation>
    <scope>NUCLEOTIDE SEQUENCE [LARGE SCALE GENOMIC DNA]</scope>
    <source>
        <strain evidence="2 3">CCUG 51432</strain>
    </source>
</reference>
<comment type="caution">
    <text evidence="2">The sequence shown here is derived from an EMBL/GenBank/DDBJ whole genome shotgun (WGS) entry which is preliminary data.</text>
</comment>
<sequence length="165" mass="18853">MKNFYIKQKVFSIGEKFTVKDASENICYRIQGSFFKVPKTFSIENVQGVEIATITKKILSLLPVFYVKIRGQEMIKIKKELSLFKSNYSLSAHGLTVKGDWWDMDFDIQKNRRKVGSVRKKWFSWGDSYEVSVFDESLEELIIALVIAIDCVKADEQAAASSAST</sequence>
<dbReference type="Pfam" id="PF04525">
    <property type="entry name" value="LOR"/>
    <property type="match status" value="1"/>
</dbReference>
<organism evidence="2 3">
    <name type="scientific">Vagococcus elongatus</name>
    <dbReference type="NCBI Taxonomy" id="180344"/>
    <lineage>
        <taxon>Bacteria</taxon>
        <taxon>Bacillati</taxon>
        <taxon>Bacillota</taxon>
        <taxon>Bacilli</taxon>
        <taxon>Lactobacillales</taxon>
        <taxon>Enterococcaceae</taxon>
        <taxon>Vagococcus</taxon>
    </lineage>
</organism>
<dbReference type="AlphaFoldDB" id="A0A430B5J5"/>
<gene>
    <name evidence="2" type="ORF">CBF29_00080</name>
</gene>
<dbReference type="InterPro" id="IPR025659">
    <property type="entry name" value="Tubby-like_C"/>
</dbReference>
<dbReference type="OrthoDB" id="652307at2"/>
<dbReference type="RefSeq" id="WP_126805969.1">
    <property type="nucleotide sequence ID" value="NZ_NGKA01000001.1"/>
</dbReference>
<dbReference type="SUPFAM" id="SSF54518">
    <property type="entry name" value="Tubby C-terminal domain-like"/>
    <property type="match status" value="1"/>
</dbReference>
<proteinExistence type="inferred from homology"/>
<dbReference type="InterPro" id="IPR038595">
    <property type="entry name" value="LOR_sf"/>
</dbReference>
<dbReference type="Gene3D" id="2.40.160.200">
    <property type="entry name" value="LURP1-related"/>
    <property type="match status" value="1"/>
</dbReference>
<evidence type="ECO:0000256" key="1">
    <source>
        <dbReference type="ARBA" id="ARBA00005437"/>
    </source>
</evidence>
<evidence type="ECO:0000313" key="3">
    <source>
        <dbReference type="Proteomes" id="UP000287605"/>
    </source>
</evidence>
<dbReference type="InterPro" id="IPR007612">
    <property type="entry name" value="LOR"/>
</dbReference>
<comment type="similarity">
    <text evidence="1">Belongs to the LOR family.</text>
</comment>
<evidence type="ECO:0008006" key="4">
    <source>
        <dbReference type="Google" id="ProtNLM"/>
    </source>
</evidence>
<keyword evidence="3" id="KW-1185">Reference proteome</keyword>
<protein>
    <recommendedName>
        <fullName evidence="4">LURP-one-related family protein</fullName>
    </recommendedName>
</protein>